<dbReference type="RefSeq" id="WP_125138036.1">
    <property type="nucleotide sequence ID" value="NZ_LR130778.1"/>
</dbReference>
<sequence length="83" mass="9553">MKRCQECLEKCMSVTDTYMKESTWKDLALIKLCVFTVGMLMGFCVPKKHKTVYSIIGALIIGVTLTPIMMKFVPMLMDEFEDF</sequence>
<gene>
    <name evidence="2" type="ORF">PATL70BA_3065</name>
</gene>
<dbReference type="OrthoDB" id="1852077at2"/>
<proteinExistence type="predicted"/>
<evidence type="ECO:0000313" key="3">
    <source>
        <dbReference type="Proteomes" id="UP000279029"/>
    </source>
</evidence>
<feature type="transmembrane region" description="Helical" evidence="1">
    <location>
        <begin position="27"/>
        <end position="45"/>
    </location>
</feature>
<feature type="transmembrane region" description="Helical" evidence="1">
    <location>
        <begin position="52"/>
        <end position="73"/>
    </location>
</feature>
<evidence type="ECO:0000256" key="1">
    <source>
        <dbReference type="SAM" id="Phobius"/>
    </source>
</evidence>
<name>A0A3P7Q0Q9_9FIRM</name>
<organism evidence="2 3">
    <name type="scientific">Petrocella atlantisensis</name>
    <dbReference type="NCBI Taxonomy" id="2173034"/>
    <lineage>
        <taxon>Bacteria</taxon>
        <taxon>Bacillati</taxon>
        <taxon>Bacillota</taxon>
        <taxon>Clostridia</taxon>
        <taxon>Lachnospirales</taxon>
        <taxon>Vallitaleaceae</taxon>
        <taxon>Petrocella</taxon>
    </lineage>
</organism>
<dbReference type="KEGG" id="cbar:PATL70BA_3065"/>
<keyword evidence="1" id="KW-0812">Transmembrane</keyword>
<keyword evidence="1" id="KW-0472">Membrane</keyword>
<dbReference type="EMBL" id="LR130778">
    <property type="protein sequence ID" value="VDN48981.1"/>
    <property type="molecule type" value="Genomic_DNA"/>
</dbReference>
<accession>A0A3P7Q0Q9</accession>
<keyword evidence="3" id="KW-1185">Reference proteome</keyword>
<evidence type="ECO:0000313" key="2">
    <source>
        <dbReference type="EMBL" id="VDN48981.1"/>
    </source>
</evidence>
<reference evidence="2 3" key="1">
    <citation type="submission" date="2018-09" db="EMBL/GenBank/DDBJ databases">
        <authorList>
            <person name="Postec A."/>
        </authorList>
    </citation>
    <scope>NUCLEOTIDE SEQUENCE [LARGE SCALE GENOMIC DNA]</scope>
    <source>
        <strain evidence="2">70B-A</strain>
    </source>
</reference>
<dbReference type="Proteomes" id="UP000279029">
    <property type="component" value="Chromosome"/>
</dbReference>
<dbReference type="AlphaFoldDB" id="A0A3P7Q0Q9"/>
<keyword evidence="1" id="KW-1133">Transmembrane helix</keyword>
<protein>
    <submittedName>
        <fullName evidence="2">Permease of phosphate ABC transporter</fullName>
    </submittedName>
</protein>